<feature type="transmembrane region" description="Helical" evidence="1">
    <location>
        <begin position="140"/>
        <end position="159"/>
    </location>
</feature>
<keyword evidence="1" id="KW-0812">Transmembrane</keyword>
<name>A0A6J4VR85_9BACT</name>
<dbReference type="EMBL" id="CADCWJ010000848">
    <property type="protein sequence ID" value="CAA9585218.1"/>
    <property type="molecule type" value="Genomic_DNA"/>
</dbReference>
<protein>
    <submittedName>
        <fullName evidence="2">Uncharacterized protein</fullName>
    </submittedName>
</protein>
<evidence type="ECO:0000256" key="1">
    <source>
        <dbReference type="SAM" id="Phobius"/>
    </source>
</evidence>
<keyword evidence="1" id="KW-1133">Transmembrane helix</keyword>
<evidence type="ECO:0000313" key="2">
    <source>
        <dbReference type="EMBL" id="CAA9585218.1"/>
    </source>
</evidence>
<dbReference type="AlphaFoldDB" id="A0A6J4VR85"/>
<accession>A0A6J4VR85</accession>
<proteinExistence type="predicted"/>
<organism evidence="2">
    <name type="scientific">uncultured Thermomicrobiales bacterium</name>
    <dbReference type="NCBI Taxonomy" id="1645740"/>
    <lineage>
        <taxon>Bacteria</taxon>
        <taxon>Pseudomonadati</taxon>
        <taxon>Thermomicrobiota</taxon>
        <taxon>Thermomicrobia</taxon>
        <taxon>Thermomicrobiales</taxon>
        <taxon>environmental samples</taxon>
    </lineage>
</organism>
<gene>
    <name evidence="2" type="ORF">AVDCRST_MAG87-3858</name>
</gene>
<reference evidence="2" key="1">
    <citation type="submission" date="2020-02" db="EMBL/GenBank/DDBJ databases">
        <authorList>
            <person name="Meier V. D."/>
        </authorList>
    </citation>
    <scope>NUCLEOTIDE SEQUENCE</scope>
    <source>
        <strain evidence="2">AVDCRST_MAG87</strain>
    </source>
</reference>
<sequence length="266" mass="29028">MHGPSKLVGEPAASASTVRQCIRSSLQQGIKPEGHTCERHPPVVAASRLHPRRAVVVCVRCGEEGPRAQRRRTGAICGNLDRWRCVTPACGHGPSSCRESGSPRMSSSRRSLSLGPIRTRRVVCIPWFAFFFLADPLAAGGLLGSSALVLLAIGLLCAVRAARMRIERSDEQLVVVNLFRTIRLPLASVKVAGFAPARWDGFAVPLVLAGDGFAVRASGVSIWSRQWRWPDQPFVRGKRALPRIEEFFADLPIVFDAREPVPTKPV</sequence>
<keyword evidence="1" id="KW-0472">Membrane</keyword>